<dbReference type="PROSITE" id="PS00211">
    <property type="entry name" value="ABC_TRANSPORTER_1"/>
    <property type="match status" value="1"/>
</dbReference>
<dbReference type="RefSeq" id="WP_071942117.1">
    <property type="nucleotide sequence ID" value="NZ_CP018139.1"/>
</dbReference>
<feature type="compositionally biased region" description="Gly residues" evidence="9">
    <location>
        <begin position="581"/>
        <end position="591"/>
    </location>
</feature>
<evidence type="ECO:0000256" key="8">
    <source>
        <dbReference type="ARBA" id="ARBA00023136"/>
    </source>
</evidence>
<keyword evidence="3" id="KW-1003">Cell membrane</keyword>
<dbReference type="InterPro" id="IPR039421">
    <property type="entry name" value="Type_1_exporter"/>
</dbReference>
<keyword evidence="2" id="KW-0813">Transport</keyword>
<dbReference type="GO" id="GO:0005886">
    <property type="term" value="C:plasma membrane"/>
    <property type="evidence" value="ECO:0007669"/>
    <property type="project" value="UniProtKB-SubCell"/>
</dbReference>
<keyword evidence="7 10" id="KW-1133">Transmembrane helix</keyword>
<dbReference type="KEGG" id="hsi:BOX17_03695"/>
<dbReference type="GO" id="GO:0030253">
    <property type="term" value="P:protein secretion by the type I secretion system"/>
    <property type="evidence" value="ECO:0007669"/>
    <property type="project" value="InterPro"/>
</dbReference>
<dbReference type="Gene3D" id="3.40.50.300">
    <property type="entry name" value="P-loop containing nucleotide triphosphate hydrolases"/>
    <property type="match status" value="1"/>
</dbReference>
<evidence type="ECO:0000256" key="2">
    <source>
        <dbReference type="ARBA" id="ARBA00022448"/>
    </source>
</evidence>
<evidence type="ECO:0000256" key="10">
    <source>
        <dbReference type="SAM" id="Phobius"/>
    </source>
</evidence>
<evidence type="ECO:0000256" key="1">
    <source>
        <dbReference type="ARBA" id="ARBA00004651"/>
    </source>
</evidence>
<accession>A0A1J0VDM4</accession>
<dbReference type="InterPro" id="IPR003593">
    <property type="entry name" value="AAA+_ATPase"/>
</dbReference>
<dbReference type="OrthoDB" id="9806127at2"/>
<evidence type="ECO:0000256" key="6">
    <source>
        <dbReference type="ARBA" id="ARBA00022840"/>
    </source>
</evidence>
<dbReference type="InterPro" id="IPR017871">
    <property type="entry name" value="ABC_transporter-like_CS"/>
</dbReference>
<dbReference type="InterPro" id="IPR010128">
    <property type="entry name" value="ATPase_T1SS_PrtD-like"/>
</dbReference>
<dbReference type="Proteomes" id="UP000181985">
    <property type="component" value="Chromosome"/>
</dbReference>
<feature type="region of interest" description="Disordered" evidence="9">
    <location>
        <begin position="565"/>
        <end position="600"/>
    </location>
</feature>
<dbReference type="InterPro" id="IPR027417">
    <property type="entry name" value="P-loop_NTPase"/>
</dbReference>
<protein>
    <submittedName>
        <fullName evidence="13">Peptidase</fullName>
    </submittedName>
</protein>
<keyword evidence="5" id="KW-0547">Nucleotide-binding</keyword>
<dbReference type="GO" id="GO:0140359">
    <property type="term" value="F:ABC-type transporter activity"/>
    <property type="evidence" value="ECO:0007669"/>
    <property type="project" value="InterPro"/>
</dbReference>
<organism evidence="13 14">
    <name type="scientific">Halomonas aestuarii</name>
    <dbReference type="NCBI Taxonomy" id="1897729"/>
    <lineage>
        <taxon>Bacteria</taxon>
        <taxon>Pseudomonadati</taxon>
        <taxon>Pseudomonadota</taxon>
        <taxon>Gammaproteobacteria</taxon>
        <taxon>Oceanospirillales</taxon>
        <taxon>Halomonadaceae</taxon>
        <taxon>Halomonas</taxon>
    </lineage>
</organism>
<dbReference type="CDD" id="cd18586">
    <property type="entry name" value="ABC_6TM_PrtD_like"/>
    <property type="match status" value="1"/>
</dbReference>
<dbReference type="FunFam" id="3.40.50.300:FF:001444">
    <property type="entry name" value="ABC transporter ATP-binding protein"/>
    <property type="match status" value="1"/>
</dbReference>
<feature type="compositionally biased region" description="Low complexity" evidence="9">
    <location>
        <begin position="565"/>
        <end position="580"/>
    </location>
</feature>
<dbReference type="PANTHER" id="PTHR24221:SF248">
    <property type="entry name" value="ABC TRANSPORTER TRANSMEMBRANE REGION"/>
    <property type="match status" value="1"/>
</dbReference>
<evidence type="ECO:0000259" key="11">
    <source>
        <dbReference type="PROSITE" id="PS50893"/>
    </source>
</evidence>
<dbReference type="GO" id="GO:0005524">
    <property type="term" value="F:ATP binding"/>
    <property type="evidence" value="ECO:0007669"/>
    <property type="project" value="UniProtKB-KW"/>
</dbReference>
<dbReference type="Pfam" id="PF00664">
    <property type="entry name" value="ABC_membrane"/>
    <property type="match status" value="1"/>
</dbReference>
<dbReference type="GO" id="GO:0030256">
    <property type="term" value="C:type I protein secretion system complex"/>
    <property type="evidence" value="ECO:0007669"/>
    <property type="project" value="InterPro"/>
</dbReference>
<dbReference type="InterPro" id="IPR011527">
    <property type="entry name" value="ABC1_TM_dom"/>
</dbReference>
<evidence type="ECO:0000256" key="5">
    <source>
        <dbReference type="ARBA" id="ARBA00022741"/>
    </source>
</evidence>
<dbReference type="AlphaFoldDB" id="A0A1J0VDM4"/>
<dbReference type="FunFam" id="1.20.1560.10:FF:000109">
    <property type="entry name" value="Alkaline protease secretion ATP-binding protein aprD"/>
    <property type="match status" value="1"/>
</dbReference>
<keyword evidence="6" id="KW-0067">ATP-binding</keyword>
<dbReference type="SMART" id="SM00382">
    <property type="entry name" value="AAA"/>
    <property type="match status" value="1"/>
</dbReference>
<dbReference type="SUPFAM" id="SSF90123">
    <property type="entry name" value="ABC transporter transmembrane region"/>
    <property type="match status" value="1"/>
</dbReference>
<feature type="transmembrane region" description="Helical" evidence="10">
    <location>
        <begin position="127"/>
        <end position="146"/>
    </location>
</feature>
<comment type="subcellular location">
    <subcellularLocation>
        <location evidence="1">Cell membrane</location>
        <topology evidence="1">Multi-pass membrane protein</topology>
    </subcellularLocation>
</comment>
<evidence type="ECO:0000256" key="7">
    <source>
        <dbReference type="ARBA" id="ARBA00022989"/>
    </source>
</evidence>
<evidence type="ECO:0000313" key="14">
    <source>
        <dbReference type="Proteomes" id="UP000181985"/>
    </source>
</evidence>
<dbReference type="SUPFAM" id="SSF52540">
    <property type="entry name" value="P-loop containing nucleoside triphosphate hydrolases"/>
    <property type="match status" value="1"/>
</dbReference>
<feature type="domain" description="ABC transmembrane type-1" evidence="12">
    <location>
        <begin position="24"/>
        <end position="299"/>
    </location>
</feature>
<proteinExistence type="predicted"/>
<dbReference type="InterPro" id="IPR003439">
    <property type="entry name" value="ABC_transporter-like_ATP-bd"/>
</dbReference>
<keyword evidence="4 10" id="KW-0812">Transmembrane</keyword>
<dbReference type="NCBIfam" id="TIGR01842">
    <property type="entry name" value="type_I_sec_PrtD"/>
    <property type="match status" value="1"/>
</dbReference>
<name>A0A1J0VDM4_9GAMM</name>
<reference evidence="14" key="1">
    <citation type="submission" date="2016-11" db="EMBL/GenBank/DDBJ databases">
        <title>Halolamina sediminis sp. nov., an extremely halophilic archaeon isolated from solar salt.</title>
        <authorList>
            <person name="Koh H.-W."/>
            <person name="Rani S."/>
            <person name="Park S.-J."/>
        </authorList>
    </citation>
    <scope>NUCLEOTIDE SEQUENCE [LARGE SCALE GENOMIC DNA]</scope>
    <source>
        <strain evidence="14">Hb3</strain>
    </source>
</reference>
<feature type="transmembrane region" description="Helical" evidence="10">
    <location>
        <begin position="58"/>
        <end position="78"/>
    </location>
</feature>
<dbReference type="GO" id="GO:0034040">
    <property type="term" value="F:ATPase-coupled lipid transmembrane transporter activity"/>
    <property type="evidence" value="ECO:0007669"/>
    <property type="project" value="TreeGrafter"/>
</dbReference>
<dbReference type="PROSITE" id="PS50893">
    <property type="entry name" value="ABC_TRANSPORTER_2"/>
    <property type="match status" value="1"/>
</dbReference>
<feature type="transmembrane region" description="Helical" evidence="10">
    <location>
        <begin position="21"/>
        <end position="46"/>
    </location>
</feature>
<evidence type="ECO:0000259" key="12">
    <source>
        <dbReference type="PROSITE" id="PS50929"/>
    </source>
</evidence>
<gene>
    <name evidence="13" type="ORF">BOX17_03695</name>
</gene>
<feature type="domain" description="ABC transporter" evidence="11">
    <location>
        <begin position="330"/>
        <end position="565"/>
    </location>
</feature>
<dbReference type="EMBL" id="CP018139">
    <property type="protein sequence ID" value="APE30132.1"/>
    <property type="molecule type" value="Genomic_DNA"/>
</dbReference>
<sequence>MASKRDSTDLQHALGTCRGAFASVGFFSLFVNLLMLVPAIYMLQVYDRVLSTRSSETLLMLTLVVVFLFTVMGLLELVRSRILVRIGNRLDLLLNERIFRSMFRRSLLSEGTPSSQPIDDLSTLRQFLAGNGLLAFFDAPWVPVYLGVLFLFHPWLGIFATTAALVLLALALVGEKVTKPLLSSAQREQIKARELATSNLRNAEVSHAMGMLPGIMGRWSRRRHHFLAEQSRANDRGEALGSVSRTLRLLAQSLILGLGAWLVLRAEMTPGMLIAGAIIMGRALAPIDRLIGTWKGFVSARGAYGRLDELLTKIPAEENGMSLPPPKGDVRVEDVSAAPPGGQVPTLRGIQLAVPAGQHVGIIGPSAAGKSTLARVLLGIWPPLTGTARLDGADINLWNREEVGPFIGYLPQDIELFEGTIAENIARFGEVDSDKVVAAARKAGVHEMVLSMPGGYDTPIGAGGVGLSGGQRQRIALARALYGDPVLVVLDEPNASLDDRGEHALRAAMVALKREGVTLFVISHRVSVLKGMDTLLLMRDGQIHMSGPRDEVMAHLASQSAPRKVAGQAARGRMVAVAGGQHPGTGSGATGGQRDAADEQ</sequence>
<evidence type="ECO:0000256" key="9">
    <source>
        <dbReference type="SAM" id="MobiDB-lite"/>
    </source>
</evidence>
<dbReference type="InterPro" id="IPR047957">
    <property type="entry name" value="ABC_AprD-like_6TM"/>
</dbReference>
<keyword evidence="8 10" id="KW-0472">Membrane</keyword>
<keyword evidence="14" id="KW-1185">Reference proteome</keyword>
<dbReference type="Gene3D" id="1.20.1560.10">
    <property type="entry name" value="ABC transporter type 1, transmembrane domain"/>
    <property type="match status" value="1"/>
</dbReference>
<dbReference type="Pfam" id="PF00005">
    <property type="entry name" value="ABC_tran"/>
    <property type="match status" value="1"/>
</dbReference>
<dbReference type="InterPro" id="IPR036640">
    <property type="entry name" value="ABC1_TM_sf"/>
</dbReference>
<evidence type="ECO:0000256" key="4">
    <source>
        <dbReference type="ARBA" id="ARBA00022692"/>
    </source>
</evidence>
<feature type="transmembrane region" description="Helical" evidence="10">
    <location>
        <begin position="152"/>
        <end position="173"/>
    </location>
</feature>
<dbReference type="GO" id="GO:0016887">
    <property type="term" value="F:ATP hydrolysis activity"/>
    <property type="evidence" value="ECO:0007669"/>
    <property type="project" value="InterPro"/>
</dbReference>
<evidence type="ECO:0000256" key="3">
    <source>
        <dbReference type="ARBA" id="ARBA00022475"/>
    </source>
</evidence>
<evidence type="ECO:0000313" key="13">
    <source>
        <dbReference type="EMBL" id="APE30132.1"/>
    </source>
</evidence>
<dbReference type="PROSITE" id="PS50929">
    <property type="entry name" value="ABC_TM1F"/>
    <property type="match status" value="1"/>
</dbReference>
<dbReference type="PANTHER" id="PTHR24221">
    <property type="entry name" value="ATP-BINDING CASSETTE SUB-FAMILY B"/>
    <property type="match status" value="1"/>
</dbReference>